<sequence length="975" mass="106523">MIWRRKKKKTAAAPSPPAQTLEADELDTAATPPAEAVPVESRRHTPFYGALSGLLERLETWVRSHGSVRIRALTLGFWAIVAVAGAFLLLGPVLNKPLSLEDITSSASTATETWIARSFSAEYTVGRDDQGGMRMEVVERIDAFFPDDITETGIDRVIASQYQGHDLAPQITGAQRDGVEIPVAVTRGATATTVLLDGDETLSGDHEFVLRYTLFDVAYAAVDDSTQLREEVLDWDVFGPAWPHAVAHSALTVTLAPDLVEDYTRQPSGGIAWLILSDSATLTPDSETSDAVTYTLENDQRMPPHAQFWFTFRFVPGTFVMPPESALYWLQVIGPFVPLVLLSVTVLFALAARAVAWGDARGRAWFVSQYGPQKDVSAALAARVSRSVLTAPLAAAVERFQLAPRDAAARRALVRETSRAGRLGNVPAAWTKYLSAPAWGEQFARGLRRVPRGFVRDSFLGAAIALTIVQWGLVRQLSHQFALSVYWWPVAIVSATTLLAAVIVVLALSVLPLTHRGALAREHLLGLELYLDQTSGDERTSLSDPLLPYAVLFAPPRRARRLMRRLLSEEGIARQVHDDPAFITGPRLAVRAAAVLSVVASIALIAWAPASSARPDNDAVYSGDLAGDYGVFVHAYETDATLISESDTVRMEVSERLQVVVGSNYRDVPQVLRQWQDHVDGHDTRLTITSVTIDGAAVPFEQGRVQGMALLQTRIGDEWPGEHEVVIRYEMDDVIGAAYQNGGWHDQLRWTALNPGWKSGWGGVEDDVERIDLTVRMPARFATAMTGASGWLDYAPWHDGVAVREFGAADATGDTVVYRSELRPDEGGWWTDSSYLGAQLLFPEGTFASANQGEWVVHALADATVLIIPVSFALIAIAAAIAGLVLAFRSPARVEGGLWRDVVRWLPPWLTVAQVFTLFWATEDMGGDEPLFAVLIVCLLVSAVLSFGVLMATRRPPVPASIPARSRARRTSRRR</sequence>
<evidence type="ECO:0000313" key="3">
    <source>
        <dbReference type="EMBL" id="MFB9646087.1"/>
    </source>
</evidence>
<organism evidence="3 4">
    <name type="scientific">Microbacterium terregens</name>
    <dbReference type="NCBI Taxonomy" id="69363"/>
    <lineage>
        <taxon>Bacteria</taxon>
        <taxon>Bacillati</taxon>
        <taxon>Actinomycetota</taxon>
        <taxon>Actinomycetes</taxon>
        <taxon>Micrococcales</taxon>
        <taxon>Microbacteriaceae</taxon>
        <taxon>Microbacterium</taxon>
    </lineage>
</organism>
<feature type="transmembrane region" description="Helical" evidence="2">
    <location>
        <begin position="588"/>
        <end position="608"/>
    </location>
</feature>
<evidence type="ECO:0008006" key="5">
    <source>
        <dbReference type="Google" id="ProtNLM"/>
    </source>
</evidence>
<accession>A0ABV5T2D9</accession>
<protein>
    <recommendedName>
        <fullName evidence="5">DUF2207 domain-containing protein</fullName>
    </recommendedName>
</protein>
<keyword evidence="4" id="KW-1185">Reference proteome</keyword>
<evidence type="ECO:0000256" key="1">
    <source>
        <dbReference type="SAM" id="MobiDB-lite"/>
    </source>
</evidence>
<feature type="region of interest" description="Disordered" evidence="1">
    <location>
        <begin position="1"/>
        <end position="28"/>
    </location>
</feature>
<feature type="compositionally biased region" description="Basic residues" evidence="1">
    <location>
        <begin position="1"/>
        <end position="10"/>
    </location>
</feature>
<keyword evidence="2" id="KW-0812">Transmembrane</keyword>
<feature type="transmembrane region" description="Helical" evidence="2">
    <location>
        <begin position="454"/>
        <end position="474"/>
    </location>
</feature>
<dbReference type="Proteomes" id="UP001589611">
    <property type="component" value="Unassembled WGS sequence"/>
</dbReference>
<gene>
    <name evidence="3" type="ORF">ACFFPJ_09780</name>
</gene>
<proteinExistence type="predicted"/>
<evidence type="ECO:0000256" key="2">
    <source>
        <dbReference type="SAM" id="Phobius"/>
    </source>
</evidence>
<name>A0ABV5T2D9_9MICO</name>
<feature type="transmembrane region" description="Helical" evidence="2">
    <location>
        <begin position="72"/>
        <end position="94"/>
    </location>
</feature>
<comment type="caution">
    <text evidence="3">The sequence shown here is derived from an EMBL/GenBank/DDBJ whole genome shotgun (WGS) entry which is preliminary data.</text>
</comment>
<keyword evidence="2" id="KW-0472">Membrane</keyword>
<reference evidence="3 4" key="1">
    <citation type="submission" date="2024-09" db="EMBL/GenBank/DDBJ databases">
        <authorList>
            <person name="Sun Q."/>
            <person name="Mori K."/>
        </authorList>
    </citation>
    <scope>NUCLEOTIDE SEQUENCE [LARGE SCALE GENOMIC DNA]</scope>
    <source>
        <strain evidence="3 4">JCM 1342</strain>
    </source>
</reference>
<evidence type="ECO:0000313" key="4">
    <source>
        <dbReference type="Proteomes" id="UP001589611"/>
    </source>
</evidence>
<keyword evidence="2" id="KW-1133">Transmembrane helix</keyword>
<feature type="transmembrane region" description="Helical" evidence="2">
    <location>
        <begin position="328"/>
        <end position="351"/>
    </location>
</feature>
<dbReference type="EMBL" id="JBHMBE010000003">
    <property type="protein sequence ID" value="MFB9646087.1"/>
    <property type="molecule type" value="Genomic_DNA"/>
</dbReference>
<feature type="transmembrane region" description="Helical" evidence="2">
    <location>
        <begin position="486"/>
        <end position="511"/>
    </location>
</feature>
<feature type="transmembrane region" description="Helical" evidence="2">
    <location>
        <begin position="932"/>
        <end position="952"/>
    </location>
</feature>
<feature type="transmembrane region" description="Helical" evidence="2">
    <location>
        <begin position="902"/>
        <end position="920"/>
    </location>
</feature>
<feature type="transmembrane region" description="Helical" evidence="2">
    <location>
        <begin position="866"/>
        <end position="890"/>
    </location>
</feature>
<dbReference type="RefSeq" id="WP_344712777.1">
    <property type="nucleotide sequence ID" value="NZ_BAAAWH010000001.1"/>
</dbReference>